<comment type="subcellular location">
    <subcellularLocation>
        <location evidence="1 14">Cytoplasm</location>
    </subcellularLocation>
</comment>
<dbReference type="GO" id="GO:0009376">
    <property type="term" value="C:HslUV protease complex"/>
    <property type="evidence" value="ECO:0007669"/>
    <property type="project" value="UniProtKB-UniRule"/>
</dbReference>
<comment type="caution">
    <text evidence="15">The sequence shown here is derived from an EMBL/GenBank/DDBJ whole genome shotgun (WGS) entry which is preliminary data.</text>
</comment>
<dbReference type="CDD" id="cd01913">
    <property type="entry name" value="protease_HslV"/>
    <property type="match status" value="1"/>
</dbReference>
<gene>
    <name evidence="14 15" type="primary">hslV</name>
    <name evidence="15" type="ORF">FRC98_02070</name>
</gene>
<comment type="catalytic activity">
    <reaction evidence="10 14">
        <text>ATP-dependent cleavage of peptide bonds with broad specificity.</text>
        <dbReference type="EC" id="3.4.25.2"/>
    </reaction>
</comment>
<comment type="subunit">
    <text evidence="11 14">A double ring-shaped homohexamer of HslV is capped on each side by a ring-shaped HslU homohexamer. The assembly of the HslU/HslV complex is dependent on binding of ATP.</text>
</comment>
<keyword evidence="3 14" id="KW-0963">Cytoplasm</keyword>
<evidence type="ECO:0000256" key="3">
    <source>
        <dbReference type="ARBA" id="ARBA00022490"/>
    </source>
</evidence>
<evidence type="ECO:0000256" key="10">
    <source>
        <dbReference type="ARBA" id="ARBA00052385"/>
    </source>
</evidence>
<comment type="similarity">
    <text evidence="2 14">Belongs to the peptidase T1B family. HslV subfamily.</text>
</comment>
<feature type="binding site" evidence="14">
    <location>
        <position position="168"/>
    </location>
    <ligand>
        <name>Na(+)</name>
        <dbReference type="ChEBI" id="CHEBI:29101"/>
    </ligand>
</feature>
<dbReference type="Pfam" id="PF00227">
    <property type="entry name" value="Proteasome"/>
    <property type="match status" value="1"/>
</dbReference>
<proteinExistence type="inferred from homology"/>
<dbReference type="NCBIfam" id="TIGR03692">
    <property type="entry name" value="ATP_dep_HslV"/>
    <property type="match status" value="1"/>
</dbReference>
<sequence length="182" mass="19565">MSFRGTTIVSVRRGDKVVVAGDGQVTMGEKIVMKATARKVRRLHGDKVLCGFAGSTADAFTLFEKLEEKLKKFNGNLTRAAVELAKDWRTDRMLRKLEALLIAADSEVTLLISGTGDVIEPEEGVIAIGSGGSYALSAARALMRHTELDARTIAESSLKIAAEICVFTNDSLTIEELSTSSS</sequence>
<dbReference type="GO" id="GO:0051603">
    <property type="term" value="P:proteolysis involved in protein catabolic process"/>
    <property type="evidence" value="ECO:0007669"/>
    <property type="project" value="InterPro"/>
</dbReference>
<dbReference type="RefSeq" id="WP_146979641.1">
    <property type="nucleotide sequence ID" value="NZ_VOSM01000001.1"/>
</dbReference>
<dbReference type="EC" id="3.4.25.2" evidence="12 14"/>
<dbReference type="HAMAP" id="MF_00248">
    <property type="entry name" value="HslV"/>
    <property type="match status" value="1"/>
</dbReference>
<dbReference type="GO" id="GO:0005839">
    <property type="term" value="C:proteasome core complex"/>
    <property type="evidence" value="ECO:0007669"/>
    <property type="project" value="InterPro"/>
</dbReference>
<accession>A0A5C6XP86</accession>
<dbReference type="OrthoDB" id="9804884at2"/>
<dbReference type="PANTHER" id="PTHR32194:SF0">
    <property type="entry name" value="ATP-DEPENDENT PROTEASE SUBUNIT HSLV"/>
    <property type="match status" value="1"/>
</dbReference>
<dbReference type="InterPro" id="IPR001353">
    <property type="entry name" value="Proteasome_sua/b"/>
</dbReference>
<dbReference type="SUPFAM" id="SSF56235">
    <property type="entry name" value="N-terminal nucleophile aminohydrolases (Ntn hydrolases)"/>
    <property type="match status" value="1"/>
</dbReference>
<dbReference type="PIRSF" id="PIRSF039093">
    <property type="entry name" value="HslV"/>
    <property type="match status" value="1"/>
</dbReference>
<evidence type="ECO:0000256" key="13">
    <source>
        <dbReference type="ARBA" id="ARBA00074399"/>
    </source>
</evidence>
<name>A0A5C6XP86_9DELT</name>
<keyword evidence="16" id="KW-1185">Reference proteome</keyword>
<dbReference type="EMBL" id="VOSM01000001">
    <property type="protein sequence ID" value="TXD39209.1"/>
    <property type="molecule type" value="Genomic_DNA"/>
</dbReference>
<comment type="activity regulation">
    <text evidence="14">Allosterically activated by HslU binding.</text>
</comment>
<feature type="binding site" evidence="14">
    <location>
        <position position="165"/>
    </location>
    <ligand>
        <name>Na(+)</name>
        <dbReference type="ChEBI" id="CHEBI:29101"/>
    </ligand>
</feature>
<feature type="binding site" evidence="14">
    <location>
        <position position="162"/>
    </location>
    <ligand>
        <name>Na(+)</name>
        <dbReference type="ChEBI" id="CHEBI:29101"/>
    </ligand>
</feature>
<evidence type="ECO:0000256" key="12">
    <source>
        <dbReference type="ARBA" id="ARBA00066335"/>
    </source>
</evidence>
<dbReference type="Proteomes" id="UP000321412">
    <property type="component" value="Unassembled WGS sequence"/>
</dbReference>
<evidence type="ECO:0000256" key="4">
    <source>
        <dbReference type="ARBA" id="ARBA00022533"/>
    </source>
</evidence>
<evidence type="ECO:0000256" key="7">
    <source>
        <dbReference type="ARBA" id="ARBA00022723"/>
    </source>
</evidence>
<dbReference type="InterPro" id="IPR023333">
    <property type="entry name" value="Proteasome_suB-type"/>
</dbReference>
<dbReference type="GO" id="GO:0004298">
    <property type="term" value="F:threonine-type endopeptidase activity"/>
    <property type="evidence" value="ECO:0007669"/>
    <property type="project" value="UniProtKB-KW"/>
</dbReference>
<evidence type="ECO:0000256" key="8">
    <source>
        <dbReference type="ARBA" id="ARBA00022801"/>
    </source>
</evidence>
<dbReference type="NCBIfam" id="NF003964">
    <property type="entry name" value="PRK05456.1"/>
    <property type="match status" value="1"/>
</dbReference>
<evidence type="ECO:0000256" key="6">
    <source>
        <dbReference type="ARBA" id="ARBA00022698"/>
    </source>
</evidence>
<evidence type="ECO:0000256" key="11">
    <source>
        <dbReference type="ARBA" id="ARBA00064434"/>
    </source>
</evidence>
<dbReference type="PANTHER" id="PTHR32194">
    <property type="entry name" value="METALLOPROTEASE TLDD"/>
    <property type="match status" value="1"/>
</dbReference>
<reference evidence="15 16" key="1">
    <citation type="submission" date="2019-08" db="EMBL/GenBank/DDBJ databases">
        <title>Bradymonadales sp. TMQ4.</title>
        <authorList>
            <person name="Liang Q."/>
        </authorList>
    </citation>
    <scope>NUCLEOTIDE SEQUENCE [LARGE SCALE GENOMIC DNA]</scope>
    <source>
        <strain evidence="15 16">TMQ4</strain>
    </source>
</reference>
<dbReference type="GO" id="GO:0046872">
    <property type="term" value="F:metal ion binding"/>
    <property type="evidence" value="ECO:0007669"/>
    <property type="project" value="UniProtKB-KW"/>
</dbReference>
<keyword evidence="5 14" id="KW-0645">Protease</keyword>
<comment type="function">
    <text evidence="14">Protease subunit of a proteasome-like degradation complex believed to be a general protein degrading machinery.</text>
</comment>
<protein>
    <recommendedName>
        <fullName evidence="13 14">ATP-dependent protease subunit HslV</fullName>
        <ecNumber evidence="12 14">3.4.25.2</ecNumber>
    </recommendedName>
</protein>
<keyword evidence="4 14" id="KW-0021">Allosteric enzyme</keyword>
<evidence type="ECO:0000256" key="5">
    <source>
        <dbReference type="ARBA" id="ARBA00022670"/>
    </source>
</evidence>
<evidence type="ECO:0000256" key="14">
    <source>
        <dbReference type="HAMAP-Rule" id="MF_00248"/>
    </source>
</evidence>
<dbReference type="Gene3D" id="3.60.20.10">
    <property type="entry name" value="Glutamine Phosphoribosylpyrophosphate, subunit 1, domain 1"/>
    <property type="match status" value="1"/>
</dbReference>
<organism evidence="15 16">
    <name type="scientific">Lujinxingia vulgaris</name>
    <dbReference type="NCBI Taxonomy" id="2600176"/>
    <lineage>
        <taxon>Bacteria</taxon>
        <taxon>Deltaproteobacteria</taxon>
        <taxon>Bradymonadales</taxon>
        <taxon>Lujinxingiaceae</taxon>
        <taxon>Lujinxingia</taxon>
    </lineage>
</organism>
<evidence type="ECO:0000256" key="2">
    <source>
        <dbReference type="ARBA" id="ARBA00006053"/>
    </source>
</evidence>
<keyword evidence="7 14" id="KW-0479">Metal-binding</keyword>
<dbReference type="AlphaFoldDB" id="A0A5C6XP86"/>
<evidence type="ECO:0000313" key="16">
    <source>
        <dbReference type="Proteomes" id="UP000321412"/>
    </source>
</evidence>
<dbReference type="InterPro" id="IPR022281">
    <property type="entry name" value="ATP-dep_Prtase_HsIV_su"/>
</dbReference>
<keyword evidence="6 14" id="KW-0888">Threonine protease</keyword>
<evidence type="ECO:0000313" key="15">
    <source>
        <dbReference type="EMBL" id="TXD39209.1"/>
    </source>
</evidence>
<feature type="active site" evidence="14">
    <location>
        <position position="6"/>
    </location>
</feature>
<keyword evidence="9 14" id="KW-0915">Sodium</keyword>
<evidence type="ECO:0000256" key="1">
    <source>
        <dbReference type="ARBA" id="ARBA00004496"/>
    </source>
</evidence>
<keyword evidence="8 14" id="KW-0378">Hydrolase</keyword>
<dbReference type="FunFam" id="3.60.20.10:FF:000002">
    <property type="entry name" value="ATP-dependent protease subunit HslV"/>
    <property type="match status" value="1"/>
</dbReference>
<dbReference type="InterPro" id="IPR029055">
    <property type="entry name" value="Ntn_hydrolases_N"/>
</dbReference>
<dbReference type="PROSITE" id="PS51476">
    <property type="entry name" value="PROTEASOME_BETA_2"/>
    <property type="match status" value="1"/>
</dbReference>
<evidence type="ECO:0000256" key="9">
    <source>
        <dbReference type="ARBA" id="ARBA00023053"/>
    </source>
</evidence>